<dbReference type="PROSITE" id="PS00108">
    <property type="entry name" value="PROTEIN_KINASE_ST"/>
    <property type="match status" value="2"/>
</dbReference>
<dbReference type="PANTHER" id="PTHR44329">
    <property type="entry name" value="SERINE/THREONINE-PROTEIN KINASE TNNI3K-RELATED"/>
    <property type="match status" value="1"/>
</dbReference>
<proteinExistence type="predicted"/>
<name>A0A9P7K2G1_9AGAR</name>
<dbReference type="InterPro" id="IPR051681">
    <property type="entry name" value="Ser/Thr_Kinases-Pseudokinases"/>
</dbReference>
<comment type="caution">
    <text evidence="4">The sequence shown here is derived from an EMBL/GenBank/DDBJ whole genome shotgun (WGS) entry which is preliminary data.</text>
</comment>
<sequence length="762" mass="85966">MKRLSAKTERYPSGFYLKDIHQVDENPVGGGGFADVYKGSYNDKYVCLKAIRTYKDSTTEKIAKKIASEAMLWSQLSNPNVIPFYGLYRPSNQNSIKLALVSAWAENGTVIEFLEKNPSANRILLCLDTANGLEYLHKNDVVHGDLKGANILVDTSQRAYLADFGLSAVDDPEILHWGTQSAASSTGGTSRWRAPEHMLNENLHNTKASDIYAWGCVCYEIFTGKMPFYEHNNEAALIKMISSGTQPALPPDIDCETICLFDPLWELIKSCWARDIKRRPNISQVMARFIVATPEETRSDTRQPGVWNDGLGLNDSNRNTGNGLLTLEELNTLLSETSLESLKSLSSRLLEAFTEERECKRLLSPGDSESQTVLDTFQAILNVGMSEKKSWKNILLAAQKVAFQTGKYPTSFHVTEVRETGLGKQSKANSPFLLTDIREIGLKVIASGDHGDIYEGKLRGERVCLKRLRALQSDSLNALVLKAISREAILWGQLFHPNILPFYGIHRTRKDVSLVSPWAEKGNIVDFLKKNEIKNRILLCLDVARGLSYMHENDIIHGDIKGVNILVDDSHRAYLTDFAFSSLLRSPDVIDRLWTQGSEELNGGSIRWQAPELFESGDPTDFHEGKSEMVSGPWHTKATDVYAWSCLCYEVFTGRPPFFNIRDNMVLYKTIHRERPKVPAELVKMSLEWGFTDDVKKLVEDCWAHDARERPTIAEVVSRLEAMNLQDDRKVATFMDRPFLRNGRRCEEKPLTLEQLNSMLSP</sequence>
<dbReference type="InterPro" id="IPR008271">
    <property type="entry name" value="Ser/Thr_kinase_AS"/>
</dbReference>
<reference evidence="4" key="1">
    <citation type="submission" date="2021-02" db="EMBL/GenBank/DDBJ databases">
        <authorList>
            <person name="Nieuwenhuis M."/>
            <person name="Van De Peppel L.J.J."/>
        </authorList>
    </citation>
    <scope>NUCLEOTIDE SEQUENCE</scope>
    <source>
        <strain evidence="4">D49</strain>
    </source>
</reference>
<feature type="domain" description="Protein kinase" evidence="3">
    <location>
        <begin position="439"/>
        <end position="740"/>
    </location>
</feature>
<dbReference type="InterPro" id="IPR001245">
    <property type="entry name" value="Ser-Thr/Tyr_kinase_cat_dom"/>
</dbReference>
<dbReference type="GO" id="GO:0097527">
    <property type="term" value="P:necroptotic signaling pathway"/>
    <property type="evidence" value="ECO:0007669"/>
    <property type="project" value="TreeGrafter"/>
</dbReference>
<dbReference type="Gene3D" id="1.10.510.10">
    <property type="entry name" value="Transferase(Phosphotransferase) domain 1"/>
    <property type="match status" value="2"/>
</dbReference>
<dbReference type="InterPro" id="IPR000719">
    <property type="entry name" value="Prot_kinase_dom"/>
</dbReference>
<dbReference type="Pfam" id="PF07714">
    <property type="entry name" value="PK_Tyr_Ser-Thr"/>
    <property type="match status" value="2"/>
</dbReference>
<gene>
    <name evidence="4" type="ORF">H0H81_002972</name>
</gene>
<dbReference type="SMART" id="SM00220">
    <property type="entry name" value="S_TKc"/>
    <property type="match status" value="2"/>
</dbReference>
<keyword evidence="2" id="KW-0067">ATP-binding</keyword>
<dbReference type="EMBL" id="JABCKI010006564">
    <property type="protein sequence ID" value="KAG5634198.1"/>
    <property type="molecule type" value="Genomic_DNA"/>
</dbReference>
<keyword evidence="1" id="KW-0547">Nucleotide-binding</keyword>
<evidence type="ECO:0000313" key="4">
    <source>
        <dbReference type="EMBL" id="KAG5634198.1"/>
    </source>
</evidence>
<dbReference type="Proteomes" id="UP000717328">
    <property type="component" value="Unassembled WGS sequence"/>
</dbReference>
<protein>
    <recommendedName>
        <fullName evidence="3">Protein kinase domain-containing protein</fullName>
    </recommendedName>
</protein>
<reference evidence="4" key="2">
    <citation type="submission" date="2021-10" db="EMBL/GenBank/DDBJ databases">
        <title>Phylogenomics reveals ancestral predisposition of the termite-cultivated fungus Termitomyces towards a domesticated lifestyle.</title>
        <authorList>
            <person name="Auxier B."/>
            <person name="Grum-Grzhimaylo A."/>
            <person name="Cardenas M.E."/>
            <person name="Lodge J.D."/>
            <person name="Laessoe T."/>
            <person name="Pedersen O."/>
            <person name="Smith M.E."/>
            <person name="Kuyper T.W."/>
            <person name="Franco-Molano E.A."/>
            <person name="Baroni T.J."/>
            <person name="Aanen D.K."/>
        </authorList>
    </citation>
    <scope>NUCLEOTIDE SEQUENCE</scope>
    <source>
        <strain evidence="4">D49</strain>
    </source>
</reference>
<keyword evidence="5" id="KW-1185">Reference proteome</keyword>
<dbReference type="PROSITE" id="PS50011">
    <property type="entry name" value="PROTEIN_KINASE_DOM"/>
    <property type="match status" value="2"/>
</dbReference>
<dbReference type="InterPro" id="IPR011009">
    <property type="entry name" value="Kinase-like_dom_sf"/>
</dbReference>
<accession>A0A9P7K2G1</accession>
<feature type="domain" description="Protein kinase" evidence="3">
    <location>
        <begin position="22"/>
        <end position="291"/>
    </location>
</feature>
<organism evidence="4 5">
    <name type="scientific">Sphagnurus paluster</name>
    <dbReference type="NCBI Taxonomy" id="117069"/>
    <lineage>
        <taxon>Eukaryota</taxon>
        <taxon>Fungi</taxon>
        <taxon>Dikarya</taxon>
        <taxon>Basidiomycota</taxon>
        <taxon>Agaricomycotina</taxon>
        <taxon>Agaricomycetes</taxon>
        <taxon>Agaricomycetidae</taxon>
        <taxon>Agaricales</taxon>
        <taxon>Tricholomatineae</taxon>
        <taxon>Lyophyllaceae</taxon>
        <taxon>Sphagnurus</taxon>
    </lineage>
</organism>
<dbReference type="GO" id="GO:0005524">
    <property type="term" value="F:ATP binding"/>
    <property type="evidence" value="ECO:0007669"/>
    <property type="project" value="UniProtKB-KW"/>
</dbReference>
<evidence type="ECO:0000256" key="1">
    <source>
        <dbReference type="ARBA" id="ARBA00022741"/>
    </source>
</evidence>
<dbReference type="AlphaFoldDB" id="A0A9P7K2G1"/>
<feature type="non-terminal residue" evidence="4">
    <location>
        <position position="762"/>
    </location>
</feature>
<dbReference type="PANTHER" id="PTHR44329:SF298">
    <property type="entry name" value="MIXED LINEAGE KINASE DOMAIN-LIKE PROTEIN"/>
    <property type="match status" value="1"/>
</dbReference>
<evidence type="ECO:0000256" key="2">
    <source>
        <dbReference type="ARBA" id="ARBA00022840"/>
    </source>
</evidence>
<dbReference type="OrthoDB" id="4062651at2759"/>
<dbReference type="GO" id="GO:0004672">
    <property type="term" value="F:protein kinase activity"/>
    <property type="evidence" value="ECO:0007669"/>
    <property type="project" value="InterPro"/>
</dbReference>
<evidence type="ECO:0000313" key="5">
    <source>
        <dbReference type="Proteomes" id="UP000717328"/>
    </source>
</evidence>
<dbReference type="SUPFAM" id="SSF56112">
    <property type="entry name" value="Protein kinase-like (PK-like)"/>
    <property type="match status" value="2"/>
</dbReference>
<evidence type="ECO:0000259" key="3">
    <source>
        <dbReference type="PROSITE" id="PS50011"/>
    </source>
</evidence>